<dbReference type="SUPFAM" id="SSF53271">
    <property type="entry name" value="PRTase-like"/>
    <property type="match status" value="1"/>
</dbReference>
<dbReference type="InterPro" id="IPR029057">
    <property type="entry name" value="PRTase-like"/>
</dbReference>
<proteinExistence type="inferred from homology"/>
<dbReference type="OrthoDB" id="9793412at2"/>
<dbReference type="AlphaFoldDB" id="A0A420ELJ6"/>
<reference evidence="3 4" key="1">
    <citation type="submission" date="2018-09" db="EMBL/GenBank/DDBJ databases">
        <authorList>
            <person name="Wang Z."/>
        </authorList>
    </citation>
    <scope>NUCLEOTIDE SEQUENCE [LARGE SCALE GENOMIC DNA]</scope>
    <source>
        <strain evidence="3 4">ALS 81</strain>
    </source>
</reference>
<dbReference type="Gene3D" id="3.40.50.2020">
    <property type="match status" value="1"/>
</dbReference>
<organism evidence="3 4">
    <name type="scientific">Alginatibacterium sediminis</name>
    <dbReference type="NCBI Taxonomy" id="2164068"/>
    <lineage>
        <taxon>Bacteria</taxon>
        <taxon>Pseudomonadati</taxon>
        <taxon>Pseudomonadota</taxon>
        <taxon>Gammaproteobacteria</taxon>
        <taxon>Alteromonadales</taxon>
        <taxon>Alteromonadaceae</taxon>
        <taxon>Alginatibacterium</taxon>
    </lineage>
</organism>
<dbReference type="Pfam" id="PF00156">
    <property type="entry name" value="Pribosyltran"/>
    <property type="match status" value="1"/>
</dbReference>
<dbReference type="Proteomes" id="UP000286482">
    <property type="component" value="Unassembled WGS sequence"/>
</dbReference>
<gene>
    <name evidence="3" type="ORF">DBZ36_02165</name>
</gene>
<dbReference type="CDD" id="cd06223">
    <property type="entry name" value="PRTases_typeI"/>
    <property type="match status" value="1"/>
</dbReference>
<dbReference type="InterPro" id="IPR000836">
    <property type="entry name" value="PRTase_dom"/>
</dbReference>
<dbReference type="PANTHER" id="PTHR47505">
    <property type="entry name" value="DNA UTILIZATION PROTEIN YHGH"/>
    <property type="match status" value="1"/>
</dbReference>
<keyword evidence="4" id="KW-1185">Reference proteome</keyword>
<evidence type="ECO:0000259" key="2">
    <source>
        <dbReference type="Pfam" id="PF00156"/>
    </source>
</evidence>
<dbReference type="CDD" id="cd16449">
    <property type="entry name" value="RING-HC"/>
    <property type="match status" value="1"/>
</dbReference>
<evidence type="ECO:0000313" key="3">
    <source>
        <dbReference type="EMBL" id="RKF21476.1"/>
    </source>
</evidence>
<comment type="similarity">
    <text evidence="1">Belongs to the ComF/GntX family.</text>
</comment>
<comment type="caution">
    <text evidence="3">The sequence shown here is derived from an EMBL/GenBank/DDBJ whole genome shotgun (WGS) entry which is preliminary data.</text>
</comment>
<dbReference type="EMBL" id="RAQO01000002">
    <property type="protein sequence ID" value="RKF21476.1"/>
    <property type="molecule type" value="Genomic_DNA"/>
</dbReference>
<accession>A0A420ELJ6</accession>
<protein>
    <submittedName>
        <fullName evidence="3">ComF family protein</fullName>
    </submittedName>
</protein>
<sequence length="235" mass="27150">MGPKIQKILASLVMCPVCMQPLGETEHACCQWCWQRLQLPQKTRCPQCAIEVTFDGLCGECLSQPPYFDYSYCLSDFDWPYAALIKKFKYQKQRSLAKLFAQQMWLQFSDYSYDVEQFVFVPMHWWKKHRRGFNQSQALCQYLSQFSQIPTDALFKSTFQTKSLAQLNAKQRQIALIKRFSLRAKPKLKHIVLIDDVMTTGATLNCLSKQLKAAGVQRVGVWLIARTAKPNKTGT</sequence>
<name>A0A420ELJ6_9ALTE</name>
<evidence type="ECO:0000313" key="4">
    <source>
        <dbReference type="Proteomes" id="UP000286482"/>
    </source>
</evidence>
<feature type="domain" description="Phosphoribosyltransferase" evidence="2">
    <location>
        <begin position="143"/>
        <end position="225"/>
    </location>
</feature>
<dbReference type="PANTHER" id="PTHR47505:SF1">
    <property type="entry name" value="DNA UTILIZATION PROTEIN YHGH"/>
    <property type="match status" value="1"/>
</dbReference>
<dbReference type="InterPro" id="IPR051910">
    <property type="entry name" value="ComF/GntX_DNA_util-trans"/>
</dbReference>
<dbReference type="RefSeq" id="WP_120353279.1">
    <property type="nucleotide sequence ID" value="NZ_RAQO01000002.1"/>
</dbReference>
<evidence type="ECO:0000256" key="1">
    <source>
        <dbReference type="ARBA" id="ARBA00008007"/>
    </source>
</evidence>